<reference evidence="1" key="1">
    <citation type="submission" date="2022-03" db="EMBL/GenBank/DDBJ databases">
        <authorList>
            <person name="Martin H S."/>
        </authorList>
    </citation>
    <scope>NUCLEOTIDE SEQUENCE</scope>
</reference>
<gene>
    <name evidence="1" type="ORF">IPOD504_LOCUS15501</name>
</gene>
<dbReference type="EMBL" id="OW152819">
    <property type="protein sequence ID" value="CAH2073139.1"/>
    <property type="molecule type" value="Genomic_DNA"/>
</dbReference>
<evidence type="ECO:0000313" key="1">
    <source>
        <dbReference type="EMBL" id="CAH2073139.1"/>
    </source>
</evidence>
<protein>
    <submittedName>
        <fullName evidence="1">Uncharacterized protein</fullName>
    </submittedName>
</protein>
<sequence length="72" mass="8057">MYIHVTRHVRSLRAVVTSLMSFRSVDRNDAKSATLPGLTQLLRPRNTELFPAPPSICVRRGESAPWLATPVD</sequence>
<accession>A0ABN8J1V2</accession>
<evidence type="ECO:0000313" key="2">
    <source>
        <dbReference type="Proteomes" id="UP000837857"/>
    </source>
</evidence>
<dbReference type="Proteomes" id="UP000837857">
    <property type="component" value="Chromosome 7"/>
</dbReference>
<proteinExistence type="predicted"/>
<keyword evidence="2" id="KW-1185">Reference proteome</keyword>
<name>A0ABN8J1V2_9NEOP</name>
<organism evidence="1 2">
    <name type="scientific">Iphiclides podalirius</name>
    <name type="common">scarce swallowtail</name>
    <dbReference type="NCBI Taxonomy" id="110791"/>
    <lineage>
        <taxon>Eukaryota</taxon>
        <taxon>Metazoa</taxon>
        <taxon>Ecdysozoa</taxon>
        <taxon>Arthropoda</taxon>
        <taxon>Hexapoda</taxon>
        <taxon>Insecta</taxon>
        <taxon>Pterygota</taxon>
        <taxon>Neoptera</taxon>
        <taxon>Endopterygota</taxon>
        <taxon>Lepidoptera</taxon>
        <taxon>Glossata</taxon>
        <taxon>Ditrysia</taxon>
        <taxon>Papilionoidea</taxon>
        <taxon>Papilionidae</taxon>
        <taxon>Papilioninae</taxon>
        <taxon>Iphiclides</taxon>
    </lineage>
</organism>
<feature type="non-terminal residue" evidence="1">
    <location>
        <position position="72"/>
    </location>
</feature>